<dbReference type="Gene3D" id="3.10.450.50">
    <property type="match status" value="1"/>
</dbReference>
<dbReference type="SUPFAM" id="SSF101327">
    <property type="entry name" value="YgfB-like"/>
    <property type="match status" value="1"/>
</dbReference>
<dbReference type="AlphaFoldDB" id="A0A515D6Q4"/>
<evidence type="ECO:0000313" key="2">
    <source>
        <dbReference type="EMBL" id="QDL36082.1"/>
    </source>
</evidence>
<dbReference type="Proteomes" id="UP000316798">
    <property type="component" value="Chromosome"/>
</dbReference>
<dbReference type="KEGG" id="rhf:EUB48_01310"/>
<name>A0A515D6Q4_9BURK</name>
<organism evidence="2 3">
    <name type="scientific">Rhodoferax sediminis</name>
    <dbReference type="NCBI Taxonomy" id="2509614"/>
    <lineage>
        <taxon>Bacteria</taxon>
        <taxon>Pseudomonadati</taxon>
        <taxon>Pseudomonadota</taxon>
        <taxon>Betaproteobacteria</taxon>
        <taxon>Burkholderiales</taxon>
        <taxon>Comamonadaceae</taxon>
        <taxon>Rhodoferax</taxon>
    </lineage>
</organism>
<evidence type="ECO:0000313" key="3">
    <source>
        <dbReference type="Proteomes" id="UP000316798"/>
    </source>
</evidence>
<dbReference type="RefSeq" id="WP_142817198.1">
    <property type="nucleotide sequence ID" value="NZ_CP035503.1"/>
</dbReference>
<dbReference type="EMBL" id="CP035503">
    <property type="protein sequence ID" value="QDL36082.1"/>
    <property type="molecule type" value="Genomic_DNA"/>
</dbReference>
<evidence type="ECO:0000256" key="1">
    <source>
        <dbReference type="SAM" id="MobiDB-lite"/>
    </source>
</evidence>
<sequence length="277" mass="30243">MNPTPPSSDPAAPDASAAEPLDAAAFDELDAILDELRTRNDETPQWEFCEGFMAALLCCRRPIAASEYLPVLLGTDEARGGDAGADGSFADAAQQQRFMQLWSQRWREVAQALSADVESLDDDRAYQPEVMDVRGAVASLPQAEQAAMAEQELPSFGQIWALGFMFAVESWPEEWVAPRDRQAAQRLDEDLQALVAMTEDDSGPPALCMFSEDGPASVSEARVDAFGEALWSVYDLYDLWQGIGPRVETVRKAATPGRNDPCWCGSGKKYKKCHGAS</sequence>
<dbReference type="OrthoDB" id="570299at2"/>
<keyword evidence="3" id="KW-1185">Reference proteome</keyword>
<dbReference type="Pfam" id="PF03695">
    <property type="entry name" value="UPF0149"/>
    <property type="match status" value="1"/>
</dbReference>
<dbReference type="InterPro" id="IPR004027">
    <property type="entry name" value="SEC_C_motif"/>
</dbReference>
<reference evidence="2 3" key="1">
    <citation type="submission" date="2019-01" db="EMBL/GenBank/DDBJ databases">
        <title>Genomic insights into a novel species Rhodoferax sp.</title>
        <authorList>
            <person name="Jin L."/>
        </authorList>
    </citation>
    <scope>NUCLEOTIDE SEQUENCE [LARGE SCALE GENOMIC DNA]</scope>
    <source>
        <strain evidence="2 3">CHu59-6-5</strain>
    </source>
</reference>
<feature type="region of interest" description="Disordered" evidence="1">
    <location>
        <begin position="1"/>
        <end position="20"/>
    </location>
</feature>
<feature type="compositionally biased region" description="Low complexity" evidence="1">
    <location>
        <begin position="9"/>
        <end position="20"/>
    </location>
</feature>
<dbReference type="InterPro" id="IPR036255">
    <property type="entry name" value="YgfB-like_sf"/>
</dbReference>
<dbReference type="NCBIfam" id="TIGR02292">
    <property type="entry name" value="ygfB_yecA"/>
    <property type="match status" value="1"/>
</dbReference>
<accession>A0A515D6Q4</accession>
<dbReference type="Pfam" id="PF02810">
    <property type="entry name" value="SEC-C"/>
    <property type="match status" value="1"/>
</dbReference>
<dbReference type="InterPro" id="IPR011978">
    <property type="entry name" value="YgfB-like"/>
</dbReference>
<dbReference type="SUPFAM" id="SSF103642">
    <property type="entry name" value="Sec-C motif"/>
    <property type="match status" value="1"/>
</dbReference>
<proteinExistence type="predicted"/>
<gene>
    <name evidence="2" type="ORF">EUB48_01310</name>
</gene>
<protein>
    <submittedName>
        <fullName evidence="2">YecA family protein</fullName>
    </submittedName>
</protein>